<accession>A0A4P6EE88</accession>
<evidence type="ECO:0000313" key="2">
    <source>
        <dbReference type="EMBL" id="QAY59389.1"/>
    </source>
</evidence>
<keyword evidence="1" id="KW-0472">Membrane</keyword>
<evidence type="ECO:0000313" key="3">
    <source>
        <dbReference type="Proteomes" id="UP000293995"/>
    </source>
</evidence>
<dbReference type="Proteomes" id="UP000293995">
    <property type="component" value="Chromosome"/>
</dbReference>
<reference evidence="2 3" key="1">
    <citation type="submission" date="2019-01" db="EMBL/GenBank/DDBJ databases">
        <title>Genome sequencing of strain DFW100M-13.</title>
        <authorList>
            <person name="Heo J."/>
            <person name="Kim S.-J."/>
            <person name="Kim J.-S."/>
            <person name="Hong S.-B."/>
            <person name="Kwon S.-W."/>
        </authorList>
    </citation>
    <scope>NUCLEOTIDE SEQUENCE [LARGE SCALE GENOMIC DNA]</scope>
    <source>
        <strain evidence="2 3">DFW100M-13</strain>
    </source>
</reference>
<feature type="transmembrane region" description="Helical" evidence="1">
    <location>
        <begin position="45"/>
        <end position="64"/>
    </location>
</feature>
<name>A0A4P6EE88_9MICO</name>
<organism evidence="2 3">
    <name type="scientific">Microbacterium protaetiae</name>
    <dbReference type="NCBI Taxonomy" id="2509458"/>
    <lineage>
        <taxon>Bacteria</taxon>
        <taxon>Bacillati</taxon>
        <taxon>Actinomycetota</taxon>
        <taxon>Actinomycetes</taxon>
        <taxon>Micrococcales</taxon>
        <taxon>Microbacteriaceae</taxon>
        <taxon>Microbacterium</taxon>
    </lineage>
</organism>
<dbReference type="EMBL" id="CP035494">
    <property type="protein sequence ID" value="QAY59389.1"/>
    <property type="molecule type" value="Genomic_DNA"/>
</dbReference>
<protein>
    <submittedName>
        <fullName evidence="2">Uncharacterized protein</fullName>
    </submittedName>
</protein>
<dbReference type="OrthoDB" id="3260856at2"/>
<feature type="transmembrane region" description="Helical" evidence="1">
    <location>
        <begin position="7"/>
        <end position="25"/>
    </location>
</feature>
<keyword evidence="3" id="KW-1185">Reference proteome</keyword>
<gene>
    <name evidence="2" type="ORF">ET475_04870</name>
</gene>
<evidence type="ECO:0000256" key="1">
    <source>
        <dbReference type="SAM" id="Phobius"/>
    </source>
</evidence>
<keyword evidence="1" id="KW-0812">Transmembrane</keyword>
<keyword evidence="1" id="KW-1133">Transmembrane helix</keyword>
<dbReference type="AlphaFoldDB" id="A0A4P6EE88"/>
<dbReference type="RefSeq" id="WP_129386595.1">
    <property type="nucleotide sequence ID" value="NZ_CP035494.1"/>
</dbReference>
<dbReference type="KEGG" id="mprt:ET475_04870"/>
<proteinExistence type="predicted"/>
<sequence length="290" mass="32363">MRRHLHWVLLLLAAPVAYVVFMWFASVMLHRSMQTHDIGWGLGEFAAILAAVFVPVILLIRSIVHMVRTYRRAQRAKGRYTKTEQRMLERGAHAANAWEHARLVRAELLAHRVPGTIRQWDVVPYPDEVFFARLMLTYARYYGTDVAYRQTSTFAFGRPAFVVGALAVGAIANASARSRATAQASPQWRDWQPTAVYVSNRRIVVDVGGQWLSFDYSTIVAMYPEAGSWTLICQFPTAVPLLLSGDEAPIAAVFAVMQTYGAEALRDHPGLQALNTPATQPSLPPVGKAR</sequence>